<gene>
    <name evidence="2" type="ORF">D5R55_25080</name>
</gene>
<organism evidence="2 3">
    <name type="scientific">Burkholderia cenocepacia</name>
    <dbReference type="NCBI Taxonomy" id="95486"/>
    <lineage>
        <taxon>Bacteria</taxon>
        <taxon>Pseudomonadati</taxon>
        <taxon>Pseudomonadota</taxon>
        <taxon>Betaproteobacteria</taxon>
        <taxon>Burkholderiales</taxon>
        <taxon>Burkholderiaceae</taxon>
        <taxon>Burkholderia</taxon>
        <taxon>Burkholderia cepacia complex</taxon>
    </lineage>
</organism>
<sequence length="76" mass="8437">MKRHDERYQRLQGVPGHTSPREIRSAPHGVVLSPPNGRKRVRIGARVVCCVCDDLGGVPRAVRQAIGSFYARMTRG</sequence>
<evidence type="ECO:0000313" key="3">
    <source>
        <dbReference type="Proteomes" id="UP000277191"/>
    </source>
</evidence>
<reference evidence="2 3" key="1">
    <citation type="submission" date="2018-12" db="EMBL/GenBank/DDBJ databases">
        <title>Cadmium resistance mechanism in endophytic bacteria Burkholderia cenocepacia YG-3.</title>
        <authorList>
            <person name="Zhang X."/>
            <person name="Wang X."/>
            <person name="Zhu Y."/>
        </authorList>
    </citation>
    <scope>NUCLEOTIDE SEQUENCE [LARGE SCALE GENOMIC DNA]</scope>
    <source>
        <strain evidence="2 3">YG-3</strain>
    </source>
</reference>
<dbReference type="Proteomes" id="UP000277191">
    <property type="component" value="Chromosome 3"/>
</dbReference>
<feature type="region of interest" description="Disordered" evidence="1">
    <location>
        <begin position="1"/>
        <end position="37"/>
    </location>
</feature>
<accession>A0A3S9NF26</accession>
<dbReference type="EMBL" id="CP034547">
    <property type="protein sequence ID" value="AZQ54217.1"/>
    <property type="molecule type" value="Genomic_DNA"/>
</dbReference>
<proteinExistence type="predicted"/>
<evidence type="ECO:0000256" key="1">
    <source>
        <dbReference type="SAM" id="MobiDB-lite"/>
    </source>
</evidence>
<dbReference type="AlphaFoldDB" id="A0A3S9NF26"/>
<evidence type="ECO:0000313" key="2">
    <source>
        <dbReference type="EMBL" id="AZQ54217.1"/>
    </source>
</evidence>
<name>A0A3S9NF26_9BURK</name>
<protein>
    <submittedName>
        <fullName evidence="2">Uncharacterized protein</fullName>
    </submittedName>
</protein>